<dbReference type="RefSeq" id="WP_133190501.1">
    <property type="nucleotide sequence ID" value="NZ_SMOD01000069.1"/>
</dbReference>
<dbReference type="Proteomes" id="UP000295606">
    <property type="component" value="Unassembled WGS sequence"/>
</dbReference>
<evidence type="ECO:0000313" key="3">
    <source>
        <dbReference type="Proteomes" id="UP000295606"/>
    </source>
</evidence>
<dbReference type="Pfam" id="PF09299">
    <property type="entry name" value="Mu-transpos_C"/>
    <property type="match status" value="1"/>
</dbReference>
<comment type="caution">
    <text evidence="2">The sequence shown here is derived from an EMBL/GenBank/DDBJ whole genome shotgun (WGS) entry which is preliminary data.</text>
</comment>
<organism evidence="2 3">
    <name type="scientific">Paraburkholderia guartelaensis</name>
    <dbReference type="NCBI Taxonomy" id="2546446"/>
    <lineage>
        <taxon>Bacteria</taxon>
        <taxon>Pseudomonadati</taxon>
        <taxon>Pseudomonadota</taxon>
        <taxon>Betaproteobacteria</taxon>
        <taxon>Burkholderiales</taxon>
        <taxon>Burkholderiaceae</taxon>
        <taxon>Paraburkholderia</taxon>
    </lineage>
</organism>
<accession>A0A4R5L381</accession>
<dbReference type="Gene3D" id="3.30.420.10">
    <property type="entry name" value="Ribonuclease H-like superfamily/Ribonuclease H"/>
    <property type="match status" value="1"/>
</dbReference>
<evidence type="ECO:0000259" key="1">
    <source>
        <dbReference type="PROSITE" id="PS50994"/>
    </source>
</evidence>
<dbReference type="InterPro" id="IPR015378">
    <property type="entry name" value="Transposase-like_Mu_C"/>
</dbReference>
<dbReference type="InterPro" id="IPR012337">
    <property type="entry name" value="RNaseH-like_sf"/>
</dbReference>
<dbReference type="GO" id="GO:0015074">
    <property type="term" value="P:DNA integration"/>
    <property type="evidence" value="ECO:0007669"/>
    <property type="project" value="InterPro"/>
</dbReference>
<dbReference type="InterPro" id="IPR001584">
    <property type="entry name" value="Integrase_cat-core"/>
</dbReference>
<proteinExistence type="predicted"/>
<reference evidence="2 3" key="1">
    <citation type="submission" date="2019-03" db="EMBL/GenBank/DDBJ databases">
        <title>Paraburkholderia sp. isolated from native Mimosa gymnas in Guartela State Park, Brazil.</title>
        <authorList>
            <person name="Paulitsch F."/>
            <person name="Hungria M."/>
            <person name="Delamuta J.R.M."/>
            <person name="Ribeiro R.A."/>
            <person name="Dall'Agnol R."/>
            <person name="Silva J.S.B."/>
        </authorList>
    </citation>
    <scope>NUCLEOTIDE SEQUENCE [LARGE SCALE GENOMIC DNA]</scope>
    <source>
        <strain evidence="2 3">CNPSo 3008</strain>
    </source>
</reference>
<feature type="domain" description="Integrase catalytic" evidence="1">
    <location>
        <begin position="154"/>
        <end position="358"/>
    </location>
</feature>
<dbReference type="OrthoDB" id="5439087at2"/>
<dbReference type="InterPro" id="IPR036397">
    <property type="entry name" value="RNaseH_sf"/>
</dbReference>
<dbReference type="PROSITE" id="PS50994">
    <property type="entry name" value="INTEGRASE"/>
    <property type="match status" value="1"/>
</dbReference>
<sequence length="540" mass="61437">MAFSNETKSRVAKLASVLRPLGNGPLTLAQAKRAGHLLCVHWTTVYRLRRRFLSDPVASSLNPRHRGPKVGSRRLDSAVNDVIEKVVQDWLPAQQQLAHPATDLVLEIRRRCVAAGLAPPSRSTVARRWSEYREQDALRRAALPDAQVAPGTFTAQHPLDIVQIDHTQADILLVSELDGRVIGRPWLSVALDVATRCVLGFYIGMERPGAATVGLLLTRVVLAKAPWLAKVGTDAEWPMRGIPRVLHLDNAAEFKSRALRSGCREYGIDLMYRPVGRPHFGGHIERFNRTMMERVRGLPGATGSSTQGRKARQAEKSAALTLKDFERWLAIEIGRRYHQNPHRGLLGATPADTWRRLSYSTAARQLPAEVDAELRFLIWFLPVASRTIQADGLTIFRIRYWHPLFAAWRETRRSVTVRYHPEDLSRVFVSAARKDYIEVQYADLRRPSISLFEHRRALKAIRAEGQRSISESQIFRTVEEQRRLIANAARETKGRRRTRPRSIPTIEAFNDVSLRRQRSERESEHVDYEAPVKAYDVEQW</sequence>
<dbReference type="SUPFAM" id="SSF53098">
    <property type="entry name" value="Ribonuclease H-like"/>
    <property type="match status" value="1"/>
</dbReference>
<dbReference type="GO" id="GO:0003676">
    <property type="term" value="F:nucleic acid binding"/>
    <property type="evidence" value="ECO:0007669"/>
    <property type="project" value="InterPro"/>
</dbReference>
<dbReference type="EMBL" id="SMOD01000069">
    <property type="protein sequence ID" value="TDG02252.1"/>
    <property type="molecule type" value="Genomic_DNA"/>
</dbReference>
<gene>
    <name evidence="2" type="ORF">E1N52_40570</name>
</gene>
<name>A0A4R5L381_9BURK</name>
<protein>
    <submittedName>
        <fullName evidence="2">Transposase</fullName>
    </submittedName>
</protein>
<dbReference type="AlphaFoldDB" id="A0A4R5L381"/>
<evidence type="ECO:0000313" key="2">
    <source>
        <dbReference type="EMBL" id="TDG02252.1"/>
    </source>
</evidence>